<accession>A0A833J7R7</accession>
<name>A0A833J7R7_9HYPH</name>
<dbReference type="Proteomes" id="UP000469949">
    <property type="component" value="Unassembled WGS sequence"/>
</dbReference>
<comment type="caution">
    <text evidence="1">The sequence shown here is derived from an EMBL/GenBank/DDBJ whole genome shotgun (WGS) entry which is preliminary data.</text>
</comment>
<organism evidence="1 2">
    <name type="scientific">Methylorubrum populi</name>
    <dbReference type="NCBI Taxonomy" id="223967"/>
    <lineage>
        <taxon>Bacteria</taxon>
        <taxon>Pseudomonadati</taxon>
        <taxon>Pseudomonadota</taxon>
        <taxon>Alphaproteobacteria</taxon>
        <taxon>Hyphomicrobiales</taxon>
        <taxon>Methylobacteriaceae</taxon>
        <taxon>Methylorubrum</taxon>
    </lineage>
</organism>
<evidence type="ECO:0000313" key="1">
    <source>
        <dbReference type="EMBL" id="KAB7785939.1"/>
    </source>
</evidence>
<evidence type="ECO:0000313" key="2">
    <source>
        <dbReference type="Proteomes" id="UP000469949"/>
    </source>
</evidence>
<dbReference type="EMBL" id="WEKV01000008">
    <property type="protein sequence ID" value="KAB7785939.1"/>
    <property type="molecule type" value="Genomic_DNA"/>
</dbReference>
<proteinExistence type="predicted"/>
<sequence>MPPVPGGPLVGVPPITAPGVPPTTAGSFGVPAGGAAVLGPGTGRDPVAEAFGLGGEGGAAPPACATAAVGRLRARTRAIVVNRVVNRMGCPVRGRGIPQPGFPRKVRAARSGRRSASPSLVPDTGSGTRLLFLRRLPREKAAPFRNAFYR</sequence>
<gene>
    <name evidence="1" type="ORF">F8B43_1340</name>
</gene>
<protein>
    <submittedName>
        <fullName evidence="1">Uncharacterized protein</fullName>
    </submittedName>
</protein>
<dbReference type="AlphaFoldDB" id="A0A833J7R7"/>
<reference evidence="1 2" key="1">
    <citation type="submission" date="2019-10" db="EMBL/GenBank/DDBJ databases">
        <title>Draft Genome Sequence of the Caffeine Degrading Methylotroph Methylorubrum populi PINKEL.</title>
        <authorList>
            <person name="Dawson S.C."/>
            <person name="Zhang X."/>
            <person name="Wright M.E."/>
            <person name="Sharma G."/>
            <person name="Langner J.T."/>
            <person name="Ditty J.L."/>
            <person name="Subuyuj G.A."/>
        </authorList>
    </citation>
    <scope>NUCLEOTIDE SEQUENCE [LARGE SCALE GENOMIC DNA]</scope>
    <source>
        <strain evidence="1 2">Pinkel</strain>
    </source>
</reference>